<feature type="domain" description="Heterokaryon incompatibility" evidence="1">
    <location>
        <begin position="174"/>
        <end position="271"/>
    </location>
</feature>
<dbReference type="InterPro" id="IPR010730">
    <property type="entry name" value="HET"/>
</dbReference>
<dbReference type="AlphaFoldDB" id="A0AAD5RQ40"/>
<gene>
    <name evidence="2" type="ORF">MKZ38_002521</name>
</gene>
<accession>A0AAD5RQ40</accession>
<dbReference type="Proteomes" id="UP001201980">
    <property type="component" value="Unassembled WGS sequence"/>
</dbReference>
<evidence type="ECO:0000313" key="2">
    <source>
        <dbReference type="EMBL" id="KAJ2900239.1"/>
    </source>
</evidence>
<dbReference type="PANTHER" id="PTHR33112">
    <property type="entry name" value="DOMAIN PROTEIN, PUTATIVE-RELATED"/>
    <property type="match status" value="1"/>
</dbReference>
<protein>
    <recommendedName>
        <fullName evidence="1">Heterokaryon incompatibility domain-containing protein</fullName>
    </recommendedName>
</protein>
<reference evidence="2" key="1">
    <citation type="submission" date="2022-07" db="EMBL/GenBank/DDBJ databases">
        <title>Draft genome sequence of Zalerion maritima ATCC 34329, a (micro)plastics degrading marine fungus.</title>
        <authorList>
            <person name="Paco A."/>
            <person name="Goncalves M.F.M."/>
            <person name="Rocha-Santos T.A.P."/>
            <person name="Alves A."/>
        </authorList>
    </citation>
    <scope>NUCLEOTIDE SEQUENCE</scope>
    <source>
        <strain evidence="2">ATCC 34329</strain>
    </source>
</reference>
<organism evidence="2 3">
    <name type="scientific">Zalerion maritima</name>
    <dbReference type="NCBI Taxonomy" id="339359"/>
    <lineage>
        <taxon>Eukaryota</taxon>
        <taxon>Fungi</taxon>
        <taxon>Dikarya</taxon>
        <taxon>Ascomycota</taxon>
        <taxon>Pezizomycotina</taxon>
        <taxon>Sordariomycetes</taxon>
        <taxon>Lulworthiomycetidae</taxon>
        <taxon>Lulworthiales</taxon>
        <taxon>Lulworthiaceae</taxon>
        <taxon>Zalerion</taxon>
    </lineage>
</organism>
<dbReference type="PANTHER" id="PTHR33112:SF16">
    <property type="entry name" value="HETEROKARYON INCOMPATIBILITY DOMAIN-CONTAINING PROTEIN"/>
    <property type="match status" value="1"/>
</dbReference>
<name>A0AAD5RQ40_9PEZI</name>
<evidence type="ECO:0000313" key="3">
    <source>
        <dbReference type="Proteomes" id="UP001201980"/>
    </source>
</evidence>
<dbReference type="EMBL" id="JAKWBI020000176">
    <property type="protein sequence ID" value="KAJ2900239.1"/>
    <property type="molecule type" value="Genomic_DNA"/>
</dbReference>
<dbReference type="Pfam" id="PF06985">
    <property type="entry name" value="HET"/>
    <property type="match status" value="1"/>
</dbReference>
<evidence type="ECO:0000259" key="1">
    <source>
        <dbReference type="Pfam" id="PF06985"/>
    </source>
</evidence>
<keyword evidence="3" id="KW-1185">Reference proteome</keyword>
<comment type="caution">
    <text evidence="2">The sequence shown here is derived from an EMBL/GenBank/DDBJ whole genome shotgun (WGS) entry which is preliminary data.</text>
</comment>
<sequence length="502" mass="55722">MDSLCSHCLDFGNRIFPAKGPDGFLMDITNHFRHEAPRGYTLCSIIVRATVYEDLVAKSYRIGLYPRLQPKGPVFLRYRHVVGVLEKIRDGNIMQFDLRAMDESRNVAAILDPLGFMAKSWIEGCLSDHVGCASKFIDGKWVKLERLPFLPARVIHVGDKAQSPSLETTSSNIHDRIAGIDIKELPKTVRDAVLLARALGFKYLWVDSLCILQTERTADRAVDFDDSAHEKDWAREAGRFQVYYKNALLTIAATGAQDASGGLFLPPPALKYNAQQLKFPMKTRVATLAPSFATHSAHGKELRRVGVQCVGCRAIEDDASGGQGGDRSNFQETFYALTRPGTEEKSLSNIGGGWKELNTVGERIWLACTKIVGAYSQSCFTLASDRLPAIQAIAGMLEDVSGLRYLPEGFWDGQVKRVFAGTRFLGRHKYLVDRKSNLPAVAVRFLPGRGLQGMKLNVFLTPRLTKMSRFWKSGTQQKAMGSAEATLLIRGSLDKWISRATT</sequence>
<proteinExistence type="predicted"/>